<dbReference type="Proteomes" id="UP001432322">
    <property type="component" value="Unassembled WGS sequence"/>
</dbReference>
<feature type="domain" description="PLAC" evidence="2">
    <location>
        <begin position="91"/>
        <end position="134"/>
    </location>
</feature>
<keyword evidence="4" id="KW-1185">Reference proteome</keyword>
<name>A0AAV5UZC2_9BILA</name>
<dbReference type="AlphaFoldDB" id="A0AAV5UZC2"/>
<comment type="caution">
    <text evidence="3">The sequence shown here is derived from an EMBL/GenBank/DDBJ whole genome shotgun (WGS) entry which is preliminary data.</text>
</comment>
<reference evidence="3" key="1">
    <citation type="submission" date="2023-10" db="EMBL/GenBank/DDBJ databases">
        <title>Genome assembly of Pristionchus species.</title>
        <authorList>
            <person name="Yoshida K."/>
            <person name="Sommer R.J."/>
        </authorList>
    </citation>
    <scope>NUCLEOTIDE SEQUENCE</scope>
    <source>
        <strain evidence="3">RS5133</strain>
    </source>
</reference>
<gene>
    <name evidence="3" type="ORF">PFISCL1PPCAC_3698</name>
</gene>
<organism evidence="3 4">
    <name type="scientific">Pristionchus fissidentatus</name>
    <dbReference type="NCBI Taxonomy" id="1538716"/>
    <lineage>
        <taxon>Eukaryota</taxon>
        <taxon>Metazoa</taxon>
        <taxon>Ecdysozoa</taxon>
        <taxon>Nematoda</taxon>
        <taxon>Chromadorea</taxon>
        <taxon>Rhabditida</taxon>
        <taxon>Rhabditina</taxon>
        <taxon>Diplogasteromorpha</taxon>
        <taxon>Diplogasteroidea</taxon>
        <taxon>Neodiplogasteridae</taxon>
        <taxon>Pristionchus</taxon>
    </lineage>
</organism>
<evidence type="ECO:0000313" key="3">
    <source>
        <dbReference type="EMBL" id="GMT12401.1"/>
    </source>
</evidence>
<dbReference type="EMBL" id="BTSY01000001">
    <property type="protein sequence ID" value="GMT12401.1"/>
    <property type="molecule type" value="Genomic_DNA"/>
</dbReference>
<keyword evidence="1" id="KW-0732">Signal</keyword>
<proteinExistence type="predicted"/>
<accession>A0AAV5UZC2</accession>
<feature type="non-terminal residue" evidence="3">
    <location>
        <position position="1"/>
    </location>
</feature>
<evidence type="ECO:0000313" key="4">
    <source>
        <dbReference type="Proteomes" id="UP001432322"/>
    </source>
</evidence>
<protein>
    <recommendedName>
        <fullName evidence="2">PLAC domain-containing protein</fullName>
    </recommendedName>
</protein>
<dbReference type="InterPro" id="IPR010909">
    <property type="entry name" value="PLAC"/>
</dbReference>
<dbReference type="PROSITE" id="PS50900">
    <property type="entry name" value="PLAC"/>
    <property type="match status" value="2"/>
</dbReference>
<feature type="domain" description="PLAC" evidence="2">
    <location>
        <begin position="22"/>
        <end position="65"/>
    </location>
</feature>
<feature type="non-terminal residue" evidence="3">
    <location>
        <position position="182"/>
    </location>
</feature>
<evidence type="ECO:0000259" key="2">
    <source>
        <dbReference type="PROSITE" id="PS50900"/>
    </source>
</evidence>
<evidence type="ECO:0000256" key="1">
    <source>
        <dbReference type="ARBA" id="ARBA00022729"/>
    </source>
</evidence>
<sequence>FASLRTVIHSPPPAKANNPVCDAGNCSDEPPPFFHPGDCPNIAADDLCSWSHMEGYCCKSCANKVTCPDFSSLYEAVRSPLTLTLSNSACDLGNCSDDPPAHFPAGICPKVREADLCSWSHMKGFCCKSCANKDTCPPKSPLATPLELLLPKFLPNQACAADNCSDETPQFWPKGGCPQVAE</sequence>